<dbReference type="SMART" id="SM00935">
    <property type="entry name" value="OmpH"/>
    <property type="match status" value="1"/>
</dbReference>
<evidence type="ECO:0000256" key="2">
    <source>
        <dbReference type="ARBA" id="ARBA00022729"/>
    </source>
</evidence>
<name>A0A3G8WH29_9FLAO</name>
<dbReference type="PANTHER" id="PTHR35089:SF1">
    <property type="entry name" value="CHAPERONE PROTEIN SKP"/>
    <property type="match status" value="1"/>
</dbReference>
<dbReference type="InterPro" id="IPR024930">
    <property type="entry name" value="Skp_dom_sf"/>
</dbReference>
<comment type="similarity">
    <text evidence="1">Belongs to the Skp family.</text>
</comment>
<dbReference type="SUPFAM" id="SSF111384">
    <property type="entry name" value="OmpH-like"/>
    <property type="match status" value="1"/>
</dbReference>
<dbReference type="GO" id="GO:0051082">
    <property type="term" value="F:unfolded protein binding"/>
    <property type="evidence" value="ECO:0007669"/>
    <property type="project" value="InterPro"/>
</dbReference>
<evidence type="ECO:0000256" key="3">
    <source>
        <dbReference type="SAM" id="Coils"/>
    </source>
</evidence>
<protein>
    <submittedName>
        <fullName evidence="5">OmpH family outer membrane protein</fullName>
    </submittedName>
</protein>
<dbReference type="AlphaFoldDB" id="A0A3G8WH29"/>
<dbReference type="Gene3D" id="3.30.910.20">
    <property type="entry name" value="Skp domain"/>
    <property type="match status" value="1"/>
</dbReference>
<feature type="coiled-coil region" evidence="3">
    <location>
        <begin position="42"/>
        <end position="69"/>
    </location>
</feature>
<feature type="signal peptide" evidence="4">
    <location>
        <begin position="1"/>
        <end position="20"/>
    </location>
</feature>
<dbReference type="GO" id="GO:0050821">
    <property type="term" value="P:protein stabilization"/>
    <property type="evidence" value="ECO:0007669"/>
    <property type="project" value="TreeGrafter"/>
</dbReference>
<feature type="chain" id="PRO_5018321241" evidence="4">
    <location>
        <begin position="21"/>
        <end position="175"/>
    </location>
</feature>
<gene>
    <name evidence="5" type="ORF">EIH08_01455</name>
</gene>
<dbReference type="Proteomes" id="UP000282297">
    <property type="component" value="Chromosome"/>
</dbReference>
<evidence type="ECO:0000256" key="4">
    <source>
        <dbReference type="SAM" id="SignalP"/>
    </source>
</evidence>
<dbReference type="EMBL" id="CP034171">
    <property type="protein sequence ID" value="AZI19568.1"/>
    <property type="molecule type" value="Genomic_DNA"/>
</dbReference>
<evidence type="ECO:0000313" key="6">
    <source>
        <dbReference type="Proteomes" id="UP000282297"/>
    </source>
</evidence>
<dbReference type="PANTHER" id="PTHR35089">
    <property type="entry name" value="CHAPERONE PROTEIN SKP"/>
    <property type="match status" value="1"/>
</dbReference>
<evidence type="ECO:0000256" key="1">
    <source>
        <dbReference type="ARBA" id="ARBA00009091"/>
    </source>
</evidence>
<dbReference type="Pfam" id="PF03938">
    <property type="entry name" value="OmpH"/>
    <property type="match status" value="1"/>
</dbReference>
<organism evidence="5 6">
    <name type="scientific">Chryseobacterium taklimakanense</name>
    <dbReference type="NCBI Taxonomy" id="536441"/>
    <lineage>
        <taxon>Bacteria</taxon>
        <taxon>Pseudomonadati</taxon>
        <taxon>Bacteroidota</taxon>
        <taxon>Flavobacteriia</taxon>
        <taxon>Flavobacteriales</taxon>
        <taxon>Weeksellaceae</taxon>
        <taxon>Chryseobacterium group</taxon>
        <taxon>Chryseobacterium</taxon>
    </lineage>
</organism>
<dbReference type="GO" id="GO:0005829">
    <property type="term" value="C:cytosol"/>
    <property type="evidence" value="ECO:0007669"/>
    <property type="project" value="TreeGrafter"/>
</dbReference>
<accession>A0A3G8WH29</accession>
<evidence type="ECO:0000313" key="5">
    <source>
        <dbReference type="EMBL" id="AZI19568.1"/>
    </source>
</evidence>
<keyword evidence="3" id="KW-0175">Coiled coil</keyword>
<sequence length="175" mass="20307">MKINRIILLLALAFSNMIWAQKIGVVDTNYILGKLPQYREAESRLNSQIQTWEKEIQQMQTEYNDKKTAFENEKVLLIGDQLKQREKEVLEQDAKIKSLINARFGTDGEINKARATLTKPFQDLIWNAIKTVSEKNTLGIVLDKSNNISVLYLDKRYDYTDKVLDLLLKNQNSKN</sequence>
<reference evidence="6" key="1">
    <citation type="submission" date="2018-11" db="EMBL/GenBank/DDBJ databases">
        <title>Proposal to divide the Flavobacteriaceae and reorganize its genera based on Amino Acid Identity values calculated from whole genome sequences.</title>
        <authorList>
            <person name="Nicholson A.C."/>
            <person name="Gulvik C.A."/>
            <person name="Whitney A.M."/>
            <person name="Humrighouse B.W."/>
            <person name="Bell M."/>
            <person name="Holmes B."/>
            <person name="Steigerwalt A.B."/>
            <person name="Villarma A."/>
            <person name="Sheth M."/>
            <person name="Batra D."/>
            <person name="Pryor J."/>
            <person name="Bernardet J.-F."/>
            <person name="Hugo C."/>
            <person name="Kampfer P."/>
            <person name="Newman J.D."/>
            <person name="McQuiston J.R."/>
        </authorList>
    </citation>
    <scope>NUCLEOTIDE SEQUENCE [LARGE SCALE GENOMIC DNA]</scope>
    <source>
        <strain evidence="6">H4753</strain>
    </source>
</reference>
<keyword evidence="2 4" id="KW-0732">Signal</keyword>
<dbReference type="RefSeq" id="WP_124783837.1">
    <property type="nucleotide sequence ID" value="NZ_CP034171.1"/>
</dbReference>
<proteinExistence type="inferred from homology"/>
<dbReference type="InterPro" id="IPR005632">
    <property type="entry name" value="Chaperone_Skp"/>
</dbReference>